<gene>
    <name evidence="1" type="ORF">HYH03_018306</name>
</gene>
<accession>A0A835XI63</accession>
<sequence>MDMMKALMGQVSSQQRQLAVLAAPRLRNVVAQVLLHACGQQSFRTSFMGLTPVAMARNADAVLTRCTAGVHPGSLQDLEGEVAAVRSLVTPELQQQCPQECHFLAAYEQQLKAAYPDRFGGKCTRD</sequence>
<dbReference type="Proteomes" id="UP000612055">
    <property type="component" value="Unassembled WGS sequence"/>
</dbReference>
<comment type="caution">
    <text evidence="1">The sequence shown here is derived from an EMBL/GenBank/DDBJ whole genome shotgun (WGS) entry which is preliminary data.</text>
</comment>
<proteinExistence type="predicted"/>
<keyword evidence="2" id="KW-1185">Reference proteome</keyword>
<organism evidence="1 2">
    <name type="scientific">Edaphochlamys debaryana</name>
    <dbReference type="NCBI Taxonomy" id="47281"/>
    <lineage>
        <taxon>Eukaryota</taxon>
        <taxon>Viridiplantae</taxon>
        <taxon>Chlorophyta</taxon>
        <taxon>core chlorophytes</taxon>
        <taxon>Chlorophyceae</taxon>
        <taxon>CS clade</taxon>
        <taxon>Chlamydomonadales</taxon>
        <taxon>Chlamydomonadales incertae sedis</taxon>
        <taxon>Edaphochlamys</taxon>
    </lineage>
</organism>
<dbReference type="AlphaFoldDB" id="A0A835XI63"/>
<dbReference type="EMBL" id="JAEHOE010000202">
    <property type="protein sequence ID" value="KAG2482766.1"/>
    <property type="molecule type" value="Genomic_DNA"/>
</dbReference>
<evidence type="ECO:0000313" key="1">
    <source>
        <dbReference type="EMBL" id="KAG2482766.1"/>
    </source>
</evidence>
<name>A0A835XI63_9CHLO</name>
<evidence type="ECO:0000313" key="2">
    <source>
        <dbReference type="Proteomes" id="UP000612055"/>
    </source>
</evidence>
<protein>
    <submittedName>
        <fullName evidence="1">Uncharacterized protein</fullName>
    </submittedName>
</protein>
<dbReference type="OrthoDB" id="545562at2759"/>
<reference evidence="1" key="1">
    <citation type="journal article" date="2020" name="bioRxiv">
        <title>Comparative genomics of Chlamydomonas.</title>
        <authorList>
            <person name="Craig R.J."/>
            <person name="Hasan A.R."/>
            <person name="Ness R.W."/>
            <person name="Keightley P.D."/>
        </authorList>
    </citation>
    <scope>NUCLEOTIDE SEQUENCE</scope>
    <source>
        <strain evidence="1">CCAP 11/70</strain>
    </source>
</reference>